<dbReference type="SUPFAM" id="SSF52833">
    <property type="entry name" value="Thioredoxin-like"/>
    <property type="match status" value="1"/>
</dbReference>
<dbReference type="Pfam" id="PF06999">
    <property type="entry name" value="Suc_Fer-like"/>
    <property type="match status" value="1"/>
</dbReference>
<accession>A0A4Q7NV84</accession>
<keyword evidence="3" id="KW-1185">Reference proteome</keyword>
<evidence type="ECO:0008006" key="4">
    <source>
        <dbReference type="Google" id="ProtNLM"/>
    </source>
</evidence>
<protein>
    <recommendedName>
        <fullName evidence="4">Sucrase/ferredoxin-like protein</fullName>
    </recommendedName>
</protein>
<sequence length="302" mass="31150">MPSPEPTASRCAVASRASGESGVGTAPPVRRWLLLEQPGPWSRTALQEVLAALPGDVRATVARLTREAGLRTLLVRRPGGGALHEGARRVHLGSCAGTASWLEALDVPDLAALADVPLDALAAGEPLGLGAPAGPLALVCTHGTKDLCCAVDGRPVAAALAQAYGEAAWECSHVGGDRFAGNLVVAPHGEFHGRVEAEGGLATFAAALAGEVRPTTMRGRASYDPWQQTAEVEVRAQLGLLARGDVECGPARPDGSTARVPVTLPSGGVEVLVERRVGHTLEASRCRPGMELFAYEAALPGR</sequence>
<proteinExistence type="predicted"/>
<dbReference type="OrthoDB" id="3399139at2"/>
<reference evidence="2 3" key="1">
    <citation type="submission" date="2019-02" db="EMBL/GenBank/DDBJ databases">
        <title>Genomic Encyclopedia of Type Strains, Phase IV (KMG-IV): sequencing the most valuable type-strain genomes for metagenomic binning, comparative biology and taxonomic classification.</title>
        <authorList>
            <person name="Goeker M."/>
        </authorList>
    </citation>
    <scope>NUCLEOTIDE SEQUENCE [LARGE SCALE GENOMIC DNA]</scope>
    <source>
        <strain evidence="2 3">DSM 45622</strain>
    </source>
</reference>
<feature type="region of interest" description="Disordered" evidence="1">
    <location>
        <begin position="1"/>
        <end position="25"/>
    </location>
</feature>
<organism evidence="2 3">
    <name type="scientific">Motilibacter rhizosphaerae</name>
    <dbReference type="NCBI Taxonomy" id="598652"/>
    <lineage>
        <taxon>Bacteria</taxon>
        <taxon>Bacillati</taxon>
        <taxon>Actinomycetota</taxon>
        <taxon>Actinomycetes</taxon>
        <taxon>Motilibacterales</taxon>
        <taxon>Motilibacteraceae</taxon>
        <taxon>Motilibacter</taxon>
    </lineage>
</organism>
<name>A0A4Q7NV84_9ACTN</name>
<comment type="caution">
    <text evidence="2">The sequence shown here is derived from an EMBL/GenBank/DDBJ whole genome shotgun (WGS) entry which is preliminary data.</text>
</comment>
<dbReference type="InterPro" id="IPR036249">
    <property type="entry name" value="Thioredoxin-like_sf"/>
</dbReference>
<dbReference type="EMBL" id="SGXD01000002">
    <property type="protein sequence ID" value="RZS90322.1"/>
    <property type="molecule type" value="Genomic_DNA"/>
</dbReference>
<dbReference type="RefSeq" id="WP_130492795.1">
    <property type="nucleotide sequence ID" value="NZ_SGXD01000002.1"/>
</dbReference>
<evidence type="ECO:0000313" key="2">
    <source>
        <dbReference type="EMBL" id="RZS90322.1"/>
    </source>
</evidence>
<evidence type="ECO:0000313" key="3">
    <source>
        <dbReference type="Proteomes" id="UP000293638"/>
    </source>
</evidence>
<gene>
    <name evidence="2" type="ORF">EV189_2107</name>
</gene>
<dbReference type="AlphaFoldDB" id="A0A4Q7NV84"/>
<dbReference type="Proteomes" id="UP000293638">
    <property type="component" value="Unassembled WGS sequence"/>
</dbReference>
<dbReference type="InterPro" id="IPR009737">
    <property type="entry name" value="Aim32/Apd1-like"/>
</dbReference>
<evidence type="ECO:0000256" key="1">
    <source>
        <dbReference type="SAM" id="MobiDB-lite"/>
    </source>
</evidence>